<dbReference type="KEGG" id="npe:Natpe_2469"/>
<feature type="compositionally biased region" description="Basic and acidic residues" evidence="1">
    <location>
        <begin position="70"/>
        <end position="82"/>
    </location>
</feature>
<reference evidence="3 5" key="3">
    <citation type="journal article" date="2014" name="PLoS Genet.">
        <title>Phylogenetically driven sequencing of extremely halophilic archaea reveals strategies for static and dynamic osmo-response.</title>
        <authorList>
            <person name="Becker E.A."/>
            <person name="Seitzer P.M."/>
            <person name="Tritt A."/>
            <person name="Larsen D."/>
            <person name="Krusor M."/>
            <person name="Yao A.I."/>
            <person name="Wu D."/>
            <person name="Madern D."/>
            <person name="Eisen J.A."/>
            <person name="Darling A.E."/>
            <person name="Facciotti M.T."/>
        </authorList>
    </citation>
    <scope>NUCLEOTIDE SEQUENCE [LARGE SCALE GENOMIC DNA]</scope>
    <source>
        <strain evidence="3 5">DSM 15624</strain>
    </source>
</reference>
<proteinExistence type="predicted"/>
<gene>
    <name evidence="2" type="ordered locus">Natpe_2469</name>
    <name evidence="3" type="ORF">C488_11454</name>
</gene>
<protein>
    <submittedName>
        <fullName evidence="2">Uncharacterized protein</fullName>
    </submittedName>
</protein>
<name>L0JN85_NATP1</name>
<dbReference type="OrthoDB" id="229248at2157"/>
<feature type="compositionally biased region" description="Acidic residues" evidence="1">
    <location>
        <begin position="143"/>
        <end position="154"/>
    </location>
</feature>
<reference evidence="4" key="1">
    <citation type="submission" date="2012-02" db="EMBL/GenBank/DDBJ databases">
        <title>Complete sequence of chromosome of Natrinema pellirubrum DSM 15624.</title>
        <authorList>
            <person name="Lucas S."/>
            <person name="Han J."/>
            <person name="Lapidus A."/>
            <person name="Cheng J.-F."/>
            <person name="Goodwin L."/>
            <person name="Pitluck S."/>
            <person name="Peters L."/>
            <person name="Teshima H."/>
            <person name="Detter J.C."/>
            <person name="Han C."/>
            <person name="Tapia R."/>
            <person name="Land M."/>
            <person name="Hauser L."/>
            <person name="Kyrpides N."/>
            <person name="Ivanova N."/>
            <person name="Pagani I."/>
            <person name="Sproer C."/>
            <person name="Anderson I."/>
            <person name="Woyke T."/>
        </authorList>
    </citation>
    <scope>NUCLEOTIDE SEQUENCE [LARGE SCALE GENOMIC DNA]</scope>
    <source>
        <strain evidence="4">DSM 15624 / JCM 10476 / NCIMB 786</strain>
    </source>
</reference>
<sequence length="186" mass="19307">MSPQFTDDDIGKDVVNDAGDEVGMVVDVDHGTAHVEPDPGITDSIKAALGWTDSGEDTYPLQEAAVGHVTDDAIHLEGDRSSGRSAGTGGTTDTDPDVGMTDTGTGDTDTELTGSDTDTGTGETEPHSRTGGSGTESDRGIDRDEDDISGADDEGAVRRDEDDPLMDDDDDGLIGDDDDDRTSSTR</sequence>
<dbReference type="EMBL" id="CP003372">
    <property type="protein sequence ID" value="AGB32283.1"/>
    <property type="molecule type" value="Genomic_DNA"/>
</dbReference>
<keyword evidence="5" id="KW-1185">Reference proteome</keyword>
<evidence type="ECO:0000313" key="5">
    <source>
        <dbReference type="Proteomes" id="UP000011593"/>
    </source>
</evidence>
<dbReference type="GeneID" id="14335632"/>
<feature type="region of interest" description="Disordered" evidence="1">
    <location>
        <begin position="70"/>
        <end position="186"/>
    </location>
</feature>
<accession>L0JN85</accession>
<evidence type="ECO:0000313" key="4">
    <source>
        <dbReference type="Proteomes" id="UP000010843"/>
    </source>
</evidence>
<dbReference type="Proteomes" id="UP000010843">
    <property type="component" value="Chromosome"/>
</dbReference>
<dbReference type="eggNOG" id="arCOG08931">
    <property type="taxonomic scope" value="Archaea"/>
</dbReference>
<dbReference type="EMBL" id="AOIE01000069">
    <property type="protein sequence ID" value="ELY74647.1"/>
    <property type="molecule type" value="Genomic_DNA"/>
</dbReference>
<organism evidence="2 4">
    <name type="scientific">Natrinema pellirubrum (strain DSM 15624 / CIP 106293 / JCM 10476 / NCIMB 786 / 157)</name>
    <dbReference type="NCBI Taxonomy" id="797303"/>
    <lineage>
        <taxon>Archaea</taxon>
        <taxon>Methanobacteriati</taxon>
        <taxon>Methanobacteriota</taxon>
        <taxon>Stenosarchaea group</taxon>
        <taxon>Halobacteria</taxon>
        <taxon>Halobacteriales</taxon>
        <taxon>Natrialbaceae</taxon>
        <taxon>Natrinema</taxon>
    </lineage>
</organism>
<dbReference type="PATRIC" id="fig|797303.5.peg.2307"/>
<feature type="compositionally biased region" description="Acidic residues" evidence="1">
    <location>
        <begin position="162"/>
        <end position="180"/>
    </location>
</feature>
<reference evidence="2" key="2">
    <citation type="submission" date="2012-02" db="EMBL/GenBank/DDBJ databases">
        <title>Complete sequence of chromosome of Natrinema pellirubrum DSM 15624.</title>
        <authorList>
            <consortium name="US DOE Joint Genome Institute"/>
            <person name="Lucas S."/>
            <person name="Han J."/>
            <person name="Lapidus A."/>
            <person name="Cheng J.-F."/>
            <person name="Goodwin L."/>
            <person name="Pitluck S."/>
            <person name="Peters L."/>
            <person name="Teshima H."/>
            <person name="Detter J.C."/>
            <person name="Han C."/>
            <person name="Tapia R."/>
            <person name="Land M."/>
            <person name="Hauser L."/>
            <person name="Kyrpides N."/>
            <person name="Ivanova N."/>
            <person name="Pagani I."/>
            <person name="Sproer C."/>
            <person name="Anderson I."/>
            <person name="Woyke T."/>
        </authorList>
    </citation>
    <scope>NUCLEOTIDE SEQUENCE</scope>
    <source>
        <strain evidence="2">DSM 15624</strain>
    </source>
</reference>
<dbReference type="RefSeq" id="WP_006181661.1">
    <property type="nucleotide sequence ID" value="NC_019962.1"/>
</dbReference>
<dbReference type="Proteomes" id="UP000011593">
    <property type="component" value="Unassembled WGS sequence"/>
</dbReference>
<evidence type="ECO:0000313" key="2">
    <source>
        <dbReference type="EMBL" id="AGB32283.1"/>
    </source>
</evidence>
<dbReference type="AlphaFoldDB" id="L0JN85"/>
<feature type="compositionally biased region" description="Low complexity" evidence="1">
    <location>
        <begin position="91"/>
        <end position="123"/>
    </location>
</feature>
<evidence type="ECO:0000313" key="3">
    <source>
        <dbReference type="EMBL" id="ELY74647.1"/>
    </source>
</evidence>
<evidence type="ECO:0000256" key="1">
    <source>
        <dbReference type="SAM" id="MobiDB-lite"/>
    </source>
</evidence>
<dbReference type="HOGENOM" id="CLU_077073_0_0_2"/>